<keyword evidence="2" id="KW-1185">Reference proteome</keyword>
<dbReference type="Proteomes" id="UP000631114">
    <property type="component" value="Unassembled WGS sequence"/>
</dbReference>
<dbReference type="AlphaFoldDB" id="A0A835HJX5"/>
<accession>A0A835HJX5</accession>
<dbReference type="OrthoDB" id="10471423at2759"/>
<name>A0A835HJX5_9MAGN</name>
<dbReference type="PANTHER" id="PTHR36050:SF1">
    <property type="entry name" value="O-FUCOSYLTRANSFERASE 30"/>
    <property type="match status" value="1"/>
</dbReference>
<protein>
    <submittedName>
        <fullName evidence="1">Uncharacterized protein</fullName>
    </submittedName>
</protein>
<reference evidence="1 2" key="1">
    <citation type="submission" date="2020-10" db="EMBL/GenBank/DDBJ databases">
        <title>The Coptis chinensis genome and diversification of protoberbering-type alkaloids.</title>
        <authorList>
            <person name="Wang B."/>
            <person name="Shu S."/>
            <person name="Song C."/>
            <person name="Liu Y."/>
        </authorList>
    </citation>
    <scope>NUCLEOTIDE SEQUENCE [LARGE SCALE GENOMIC DNA]</scope>
    <source>
        <strain evidence="1">HL-2020</strain>
        <tissue evidence="1">Leaf</tissue>
    </source>
</reference>
<dbReference type="EMBL" id="JADFTS010000007">
    <property type="protein sequence ID" value="KAF9599463.1"/>
    <property type="molecule type" value="Genomic_DNA"/>
</dbReference>
<evidence type="ECO:0000313" key="1">
    <source>
        <dbReference type="EMBL" id="KAF9599463.1"/>
    </source>
</evidence>
<gene>
    <name evidence="1" type="ORF">IFM89_038557</name>
</gene>
<dbReference type="PANTHER" id="PTHR36050">
    <property type="entry name" value="O-FUCOSYLTRANSFERASE 30"/>
    <property type="match status" value="1"/>
</dbReference>
<organism evidence="1 2">
    <name type="scientific">Coptis chinensis</name>
    <dbReference type="NCBI Taxonomy" id="261450"/>
    <lineage>
        <taxon>Eukaryota</taxon>
        <taxon>Viridiplantae</taxon>
        <taxon>Streptophyta</taxon>
        <taxon>Embryophyta</taxon>
        <taxon>Tracheophyta</taxon>
        <taxon>Spermatophyta</taxon>
        <taxon>Magnoliopsida</taxon>
        <taxon>Ranunculales</taxon>
        <taxon>Ranunculaceae</taxon>
        <taxon>Coptidoideae</taxon>
        <taxon>Coptis</taxon>
    </lineage>
</organism>
<proteinExistence type="predicted"/>
<evidence type="ECO:0000313" key="2">
    <source>
        <dbReference type="Proteomes" id="UP000631114"/>
    </source>
</evidence>
<comment type="caution">
    <text evidence="1">The sequence shown here is derived from an EMBL/GenBank/DDBJ whole genome shotgun (WGS) entry which is preliminary data.</text>
</comment>
<sequence>MSSAITSWVCTNYVELGPGSEGGSATILAFGSLFTSPYKGSELYIDIHDAPRDHRINYAFGKLDALTFVPEIISSGKKFGIEKIKDPFLCTQLRLLDG</sequence>